<dbReference type="Pfam" id="PF17147">
    <property type="entry name" value="PFOR_II"/>
    <property type="match status" value="1"/>
</dbReference>
<dbReference type="SUPFAM" id="SSF53323">
    <property type="entry name" value="Pyruvate-ferredoxin oxidoreductase, PFOR, domain III"/>
    <property type="match status" value="1"/>
</dbReference>
<dbReference type="PANTHER" id="PTHR32154:SF20">
    <property type="entry name" value="2-OXOGLUTARATE OXIDOREDUCTASE SUBUNIT KORA"/>
    <property type="match status" value="1"/>
</dbReference>
<dbReference type="InterPro" id="IPR029061">
    <property type="entry name" value="THDP-binding"/>
</dbReference>
<protein>
    <submittedName>
        <fullName evidence="5">2-oxoglutarate ferredoxin oxidoreductase subunit alpha</fullName>
    </submittedName>
</protein>
<dbReference type="SUPFAM" id="SSF52518">
    <property type="entry name" value="Thiamin diphosphate-binding fold (THDP-binding)"/>
    <property type="match status" value="1"/>
</dbReference>
<gene>
    <name evidence="5" type="ORF">CBW65_13325</name>
</gene>
<dbReference type="Gene3D" id="3.40.50.970">
    <property type="match status" value="1"/>
</dbReference>
<dbReference type="InterPro" id="IPR022367">
    <property type="entry name" value="2-oxoacid/accept_OxRdtase_asu"/>
</dbReference>
<proteinExistence type="predicted"/>
<dbReference type="OrthoDB" id="9794954at2"/>
<evidence type="ECO:0000313" key="5">
    <source>
        <dbReference type="EMBL" id="ARU63901.1"/>
    </source>
</evidence>
<dbReference type="InterPro" id="IPR033412">
    <property type="entry name" value="PFOR_II"/>
</dbReference>
<dbReference type="InterPro" id="IPR019752">
    <property type="entry name" value="Pyrv/ketoisovalerate_OxRed_cat"/>
</dbReference>
<organism evidence="5 6">
    <name type="scientific">Tumebacillus avium</name>
    <dbReference type="NCBI Taxonomy" id="1903704"/>
    <lineage>
        <taxon>Bacteria</taxon>
        <taxon>Bacillati</taxon>
        <taxon>Bacillota</taxon>
        <taxon>Bacilli</taxon>
        <taxon>Bacillales</taxon>
        <taxon>Alicyclobacillaceae</taxon>
        <taxon>Tumebacillus</taxon>
    </lineage>
</organism>
<dbReference type="NCBIfam" id="TIGR03710">
    <property type="entry name" value="OAFO_sf"/>
    <property type="match status" value="1"/>
</dbReference>
<keyword evidence="6" id="KW-1185">Reference proteome</keyword>
<dbReference type="InterPro" id="IPR002880">
    <property type="entry name" value="Pyrv_Fd/Flavodoxin_OxRdtase_N"/>
</dbReference>
<feature type="domain" description="Pyruvate flavodoxin/ferredoxin oxidoreductase pyrimidine binding" evidence="3">
    <location>
        <begin position="210"/>
        <end position="451"/>
    </location>
</feature>
<dbReference type="Pfam" id="PF01558">
    <property type="entry name" value="POR"/>
    <property type="match status" value="1"/>
</dbReference>
<dbReference type="SUPFAM" id="SSF52922">
    <property type="entry name" value="TK C-terminal domain-like"/>
    <property type="match status" value="1"/>
</dbReference>
<dbReference type="FunFam" id="3.40.50.970:FF:000022">
    <property type="entry name" value="2-oxoglutarate ferredoxin oxidoreductase alpha subunit"/>
    <property type="match status" value="1"/>
</dbReference>
<dbReference type="RefSeq" id="WP_087459233.1">
    <property type="nucleotide sequence ID" value="NZ_CP021434.1"/>
</dbReference>
<dbReference type="GO" id="GO:0016903">
    <property type="term" value="F:oxidoreductase activity, acting on the aldehyde or oxo group of donors"/>
    <property type="evidence" value="ECO:0007669"/>
    <property type="project" value="InterPro"/>
</dbReference>
<evidence type="ECO:0000313" key="6">
    <source>
        <dbReference type="Proteomes" id="UP000195437"/>
    </source>
</evidence>
<name>A0A1Y0ITP1_9BACL</name>
<dbReference type="InterPro" id="IPR002869">
    <property type="entry name" value="Pyrv_flavodox_OxRed_cen"/>
</dbReference>
<dbReference type="PANTHER" id="PTHR32154">
    <property type="entry name" value="PYRUVATE-FLAVODOXIN OXIDOREDUCTASE-RELATED"/>
    <property type="match status" value="1"/>
</dbReference>
<dbReference type="InterPro" id="IPR050722">
    <property type="entry name" value="Pyruvate:ferred/Flavod_OxRd"/>
</dbReference>
<reference evidence="6" key="1">
    <citation type="submission" date="2017-05" db="EMBL/GenBank/DDBJ databases">
        <authorList>
            <person name="Sung H."/>
        </authorList>
    </citation>
    <scope>NUCLEOTIDE SEQUENCE [LARGE SCALE GENOMIC DNA]</scope>
    <source>
        <strain evidence="6">AR23208</strain>
    </source>
</reference>
<keyword evidence="1" id="KW-0560">Oxidoreductase</keyword>
<dbReference type="InterPro" id="IPR009014">
    <property type="entry name" value="Transketo_C/PFOR_II"/>
</dbReference>
<evidence type="ECO:0000259" key="3">
    <source>
        <dbReference type="Pfam" id="PF01855"/>
    </source>
</evidence>
<evidence type="ECO:0000259" key="2">
    <source>
        <dbReference type="Pfam" id="PF01558"/>
    </source>
</evidence>
<dbReference type="KEGG" id="tum:CBW65_13325"/>
<dbReference type="GO" id="GO:0006979">
    <property type="term" value="P:response to oxidative stress"/>
    <property type="evidence" value="ECO:0007669"/>
    <property type="project" value="TreeGrafter"/>
</dbReference>
<dbReference type="Gene3D" id="3.40.50.920">
    <property type="match status" value="1"/>
</dbReference>
<sequence length="576" mass="63323">MTNEFTWKVGGAQGEGIDSTGEILSTVLTRMGYYIFAYRHFMSLVKGGHTNYKIRANNVEQVDYHGDTLDILIAFDQTTIDENEYELIEGGIILHDAKFEGQAKRTDLKVCSVPMSQMAKDLGNVIIKNMVAAGASCYVLDIDPENFYEQIESQFGKKGAELVELNKTAFNKGYDYVKENYPDVRRPVPPATKPASPRLLMTGNETTGVGALAAGCRILAAYPITPATEIMYWLLGNMKDFGGKVLQAEDEIAACIMAIGANYAGVRSMTSTSGPGLSLMMEAIGMAGISETPLVIVDVQRGGPSTGLPTKPEQSDLNGALWGSHGEIPRVVLAPTSIEDCYYQTFNAFNIAEKYQCVVIVLSDLFIGMNKMTLSDIDVTRFAVDRGEIVSQETLDQLEKGAFKRYAITDSGISPRSFPGMKNGRYCALTNEHEETGLEIEDVPMREAQMNKRFGKMAPLEREVNEWGVEYTGPDAPDVLIIGFGSTKAQISEAVKTMEGQSVGHLQLRCMMPFPKDAVRSRIESAKRVVIIDHNYTGQLTGLIQREIGFHDKTETLKKYNGNPFTVGEIVSYVKG</sequence>
<dbReference type="FunFam" id="3.40.920.10:FF:000003">
    <property type="entry name" value="Pyruvate ferredoxin oxidoreductase, alpha subunit"/>
    <property type="match status" value="1"/>
</dbReference>
<dbReference type="EMBL" id="CP021434">
    <property type="protein sequence ID" value="ARU63901.1"/>
    <property type="molecule type" value="Genomic_DNA"/>
</dbReference>
<feature type="domain" description="Pyruvate/ketoisovalerate oxidoreductase catalytic" evidence="2">
    <location>
        <begin position="14"/>
        <end position="175"/>
    </location>
</feature>
<dbReference type="AlphaFoldDB" id="A0A1Y0ITP1"/>
<dbReference type="Gene3D" id="3.40.920.10">
    <property type="entry name" value="Pyruvate-ferredoxin oxidoreductase, PFOR, domain III"/>
    <property type="match status" value="1"/>
</dbReference>
<evidence type="ECO:0000256" key="1">
    <source>
        <dbReference type="ARBA" id="ARBA00023002"/>
    </source>
</evidence>
<evidence type="ECO:0000259" key="4">
    <source>
        <dbReference type="Pfam" id="PF17147"/>
    </source>
</evidence>
<accession>A0A1Y0ITP1</accession>
<dbReference type="Pfam" id="PF01855">
    <property type="entry name" value="POR_N"/>
    <property type="match status" value="1"/>
</dbReference>
<dbReference type="CDD" id="cd07034">
    <property type="entry name" value="TPP_PYR_PFOR_IOR-alpha_like"/>
    <property type="match status" value="1"/>
</dbReference>
<feature type="domain" description="Pyruvate:ferredoxin oxidoreductase core" evidence="4">
    <location>
        <begin position="478"/>
        <end position="568"/>
    </location>
</feature>
<dbReference type="Proteomes" id="UP000195437">
    <property type="component" value="Chromosome"/>
</dbReference>